<reference evidence="2" key="1">
    <citation type="submission" date="2022-02" db="EMBL/GenBank/DDBJ databases">
        <authorList>
            <person name="King R."/>
        </authorList>
    </citation>
    <scope>NUCLEOTIDE SEQUENCE</scope>
</reference>
<feature type="compositionally biased region" description="Basic residues" evidence="1">
    <location>
        <begin position="8"/>
        <end position="23"/>
    </location>
</feature>
<dbReference type="InterPro" id="IPR011009">
    <property type="entry name" value="Kinase-like_dom_sf"/>
</dbReference>
<feature type="region of interest" description="Disordered" evidence="1">
    <location>
        <begin position="1"/>
        <end position="26"/>
    </location>
</feature>
<gene>
    <name evidence="2" type="ORF">SPLIT_LOCUS5935</name>
</gene>
<dbReference type="AlphaFoldDB" id="A0A9P0I5J6"/>
<dbReference type="Gene3D" id="1.10.510.10">
    <property type="entry name" value="Transferase(Phosphotransferase) domain 1"/>
    <property type="match status" value="1"/>
</dbReference>
<dbReference type="Proteomes" id="UP001153321">
    <property type="component" value="Chromosome 21"/>
</dbReference>
<accession>A0A9P0I5J6</accession>
<proteinExistence type="predicted"/>
<evidence type="ECO:0000313" key="3">
    <source>
        <dbReference type="Proteomes" id="UP001153321"/>
    </source>
</evidence>
<protein>
    <submittedName>
        <fullName evidence="2">Uncharacterized protein</fullName>
    </submittedName>
</protein>
<sequence length="137" mass="15469">MPNDATAKRKRCTTSTRPSRHTSRSQNQQYIIIKRRCELDQITKKCVDLGTPSDTIWPGYSALPMGKNIVFNDYPPGGLRKKICSNLLSEEGLSLLQDLLIYDLTRRTTAAAGLEHPYFKEQPVAMEPAMFLTLPAR</sequence>
<evidence type="ECO:0000256" key="1">
    <source>
        <dbReference type="SAM" id="MobiDB-lite"/>
    </source>
</evidence>
<name>A0A9P0I5J6_SPOLI</name>
<dbReference type="EMBL" id="LR824552">
    <property type="protein sequence ID" value="CAH1640579.1"/>
    <property type="molecule type" value="Genomic_DNA"/>
</dbReference>
<organism evidence="2 3">
    <name type="scientific">Spodoptera littoralis</name>
    <name type="common">Egyptian cotton leafworm</name>
    <dbReference type="NCBI Taxonomy" id="7109"/>
    <lineage>
        <taxon>Eukaryota</taxon>
        <taxon>Metazoa</taxon>
        <taxon>Ecdysozoa</taxon>
        <taxon>Arthropoda</taxon>
        <taxon>Hexapoda</taxon>
        <taxon>Insecta</taxon>
        <taxon>Pterygota</taxon>
        <taxon>Neoptera</taxon>
        <taxon>Endopterygota</taxon>
        <taxon>Lepidoptera</taxon>
        <taxon>Glossata</taxon>
        <taxon>Ditrysia</taxon>
        <taxon>Noctuoidea</taxon>
        <taxon>Noctuidae</taxon>
        <taxon>Amphipyrinae</taxon>
        <taxon>Spodoptera</taxon>
    </lineage>
</organism>
<evidence type="ECO:0000313" key="2">
    <source>
        <dbReference type="EMBL" id="CAH1640579.1"/>
    </source>
</evidence>
<keyword evidence="3" id="KW-1185">Reference proteome</keyword>
<dbReference type="SUPFAM" id="SSF56112">
    <property type="entry name" value="Protein kinase-like (PK-like)"/>
    <property type="match status" value="1"/>
</dbReference>